<reference evidence="2" key="1">
    <citation type="submission" date="2021-02" db="EMBL/GenBank/DDBJ databases">
        <authorList>
            <person name="Nowell W R."/>
        </authorList>
    </citation>
    <scope>NUCLEOTIDE SEQUENCE</scope>
</reference>
<evidence type="ECO:0000313" key="3">
    <source>
        <dbReference type="EMBL" id="CAF3996456.1"/>
    </source>
</evidence>
<organism evidence="2 4">
    <name type="scientific">Didymodactylos carnosus</name>
    <dbReference type="NCBI Taxonomy" id="1234261"/>
    <lineage>
        <taxon>Eukaryota</taxon>
        <taxon>Metazoa</taxon>
        <taxon>Spiralia</taxon>
        <taxon>Gnathifera</taxon>
        <taxon>Rotifera</taxon>
        <taxon>Eurotatoria</taxon>
        <taxon>Bdelloidea</taxon>
        <taxon>Philodinida</taxon>
        <taxon>Philodinidae</taxon>
        <taxon>Didymodactylos</taxon>
    </lineage>
</organism>
<feature type="region of interest" description="Disordered" evidence="1">
    <location>
        <begin position="1"/>
        <end position="35"/>
    </location>
</feature>
<protein>
    <submittedName>
        <fullName evidence="2">Uncharacterized protein</fullName>
    </submittedName>
</protein>
<feature type="compositionally biased region" description="Polar residues" evidence="1">
    <location>
        <begin position="415"/>
        <end position="436"/>
    </location>
</feature>
<dbReference type="Proteomes" id="UP000663829">
    <property type="component" value="Unassembled WGS sequence"/>
</dbReference>
<comment type="caution">
    <text evidence="2">The sequence shown here is derived from an EMBL/GenBank/DDBJ whole genome shotgun (WGS) entry which is preliminary data.</text>
</comment>
<proteinExistence type="predicted"/>
<name>A0A814YV15_9BILA</name>
<sequence>MASTKPTRSGRAPKLPGALKDSDSEDENRSNNKKFGFIYFPDERRHAVTSLNSVEQGENKTVRVRSGGKCDIDRRYGLTTEAPGACRQVQKSTETEKDDELECFLDQRISKRKAKKIENTAPTIGGSDVTRSDRRITPQPVTSSISYEAARKFVQPMSDDSEQIKVQLRTIENMQAQTKRDVKSVKDLLLLLIIEEVDVRHIRGADSQRYLYNIVSKVFGNNLIDASLPDYKGRKEKKALPDETMDMIHEAVRYRFKISKDEYNRQWHERNRRLFGQWLDDYGTRLNESLNKTTSSTTSQRRARSPNDSIVSTADSQRYLYNIVSKVFGNNLIDASLPDYKGRKEKKALPDETMDMIHEAVRYRFKISKDEYNRQWHERNRRLFGQWLDDYGTRLNESLNKTTSSTTSQRRARSPNDSIVSTGKRQHTATYGSSNGRNEDEANDP</sequence>
<feature type="region of interest" description="Disordered" evidence="1">
    <location>
        <begin position="289"/>
        <end position="309"/>
    </location>
</feature>
<dbReference type="EMBL" id="CAJOBC010009787">
    <property type="protein sequence ID" value="CAF3996456.1"/>
    <property type="molecule type" value="Genomic_DNA"/>
</dbReference>
<dbReference type="Proteomes" id="UP000681722">
    <property type="component" value="Unassembled WGS sequence"/>
</dbReference>
<gene>
    <name evidence="2" type="ORF">GPM918_LOCUS25313</name>
    <name evidence="3" type="ORF">SRO942_LOCUS25318</name>
</gene>
<dbReference type="EMBL" id="CAJNOQ010009783">
    <property type="protein sequence ID" value="CAF1233907.1"/>
    <property type="molecule type" value="Genomic_DNA"/>
</dbReference>
<keyword evidence="4" id="KW-1185">Reference proteome</keyword>
<evidence type="ECO:0000256" key="1">
    <source>
        <dbReference type="SAM" id="MobiDB-lite"/>
    </source>
</evidence>
<evidence type="ECO:0000313" key="4">
    <source>
        <dbReference type="Proteomes" id="UP000663829"/>
    </source>
</evidence>
<evidence type="ECO:0000313" key="2">
    <source>
        <dbReference type="EMBL" id="CAF1233907.1"/>
    </source>
</evidence>
<dbReference type="AlphaFoldDB" id="A0A814YV15"/>
<feature type="region of interest" description="Disordered" evidence="1">
    <location>
        <begin position="399"/>
        <end position="445"/>
    </location>
</feature>
<accession>A0A814YV15</accession>